<protein>
    <submittedName>
        <fullName evidence="2">Uncharacterized protein</fullName>
    </submittedName>
</protein>
<organism evidence="2 3">
    <name type="scientific">Sphingomonas aerolata</name>
    <dbReference type="NCBI Taxonomy" id="185951"/>
    <lineage>
        <taxon>Bacteria</taxon>
        <taxon>Pseudomonadati</taxon>
        <taxon>Pseudomonadota</taxon>
        <taxon>Alphaproteobacteria</taxon>
        <taxon>Sphingomonadales</taxon>
        <taxon>Sphingomonadaceae</taxon>
        <taxon>Sphingomonas</taxon>
    </lineage>
</organism>
<feature type="signal peptide" evidence="1">
    <location>
        <begin position="1"/>
        <end position="18"/>
    </location>
</feature>
<dbReference type="Proteomes" id="UP000240996">
    <property type="component" value="Unassembled WGS sequence"/>
</dbReference>
<keyword evidence="3" id="KW-1185">Reference proteome</keyword>
<evidence type="ECO:0000256" key="1">
    <source>
        <dbReference type="SAM" id="SignalP"/>
    </source>
</evidence>
<keyword evidence="1" id="KW-0732">Signal</keyword>
<evidence type="ECO:0000313" key="3">
    <source>
        <dbReference type="Proteomes" id="UP000240996"/>
    </source>
</evidence>
<evidence type="ECO:0000313" key="2">
    <source>
        <dbReference type="EMBL" id="PTM45797.1"/>
    </source>
</evidence>
<proteinExistence type="predicted"/>
<reference evidence="2 3" key="1">
    <citation type="submission" date="2018-04" db="EMBL/GenBank/DDBJ databases">
        <title>Genomic Encyclopedia of Type Strains, Phase III (KMG-III): the genomes of soil and plant-associated and newly described type strains.</title>
        <authorList>
            <person name="Whitman W."/>
        </authorList>
    </citation>
    <scope>NUCLEOTIDE SEQUENCE [LARGE SCALE GENOMIC DNA]</scope>
    <source>
        <strain evidence="2 3">NW12</strain>
    </source>
</reference>
<gene>
    <name evidence="2" type="ORF">C8J24_2028</name>
</gene>
<dbReference type="AlphaFoldDB" id="A0A2T4YQK5"/>
<feature type="chain" id="PRO_5015704071" evidence="1">
    <location>
        <begin position="19"/>
        <end position="149"/>
    </location>
</feature>
<name>A0A2T4YQK5_9SPHN</name>
<comment type="caution">
    <text evidence="2">The sequence shown here is derived from an EMBL/GenBank/DDBJ whole genome shotgun (WGS) entry which is preliminary data.</text>
</comment>
<dbReference type="EMBL" id="PZZN01000002">
    <property type="protein sequence ID" value="PTM45797.1"/>
    <property type="molecule type" value="Genomic_DNA"/>
</dbReference>
<sequence length="149" mass="15786">MTHMLLAGLALATAATMAAPTIEHTTRVDHHSGPVEVRYRGAVVIEHRQIGAVAPAGQSSTLRCAWTANMIVDRHAKASSGTLMTRNFARDGVAAGHQPGWCSSSRAAIAREVAAKTRDLHHDVTAMAQEDHDVLRAELDQIHGALAAG</sequence>
<accession>A0A2T4YQK5</accession>
<dbReference type="RefSeq" id="WP_244180611.1">
    <property type="nucleotide sequence ID" value="NZ_PZZN01000002.1"/>
</dbReference>